<evidence type="ECO:0000256" key="2">
    <source>
        <dbReference type="ARBA" id="ARBA00022695"/>
    </source>
</evidence>
<dbReference type="InterPro" id="IPR037160">
    <property type="entry name" value="DNA_Pol_thumb_sf"/>
</dbReference>
<keyword evidence="5" id="KW-1185">Reference proteome</keyword>
<evidence type="ECO:0000313" key="4">
    <source>
        <dbReference type="Ensembl" id="ENSJHYP00000002379.1"/>
    </source>
</evidence>
<accession>A0A8C5NIW7</accession>
<dbReference type="InterPro" id="IPR029398">
    <property type="entry name" value="PolB_thumb"/>
</dbReference>
<dbReference type="Gene3D" id="3.30.210.10">
    <property type="entry name" value="DNA polymerase, thumb domain"/>
    <property type="match status" value="1"/>
</dbReference>
<keyword evidence="1" id="KW-0808">Transferase</keyword>
<protein>
    <recommendedName>
        <fullName evidence="3">DNA polymerase beta thumb domain-containing protein</fullName>
    </recommendedName>
</protein>
<sequence length="47" mass="5900">MYGEYKLLMKEQNSFTLRLFFALPVECEKDIFDYIQWKYREPKDRSE</sequence>
<keyword evidence="2" id="KW-0548">Nucleotidyltransferase</keyword>
<dbReference type="AlphaFoldDB" id="A0A8C5NIW7"/>
<reference evidence="4" key="1">
    <citation type="submission" date="2025-08" db="UniProtKB">
        <authorList>
            <consortium name="Ensembl"/>
        </authorList>
    </citation>
    <scope>IDENTIFICATION</scope>
</reference>
<name>A0A8C5NIW7_JUNHY</name>
<dbReference type="InterPro" id="IPR043519">
    <property type="entry name" value="NT_sf"/>
</dbReference>
<evidence type="ECO:0000256" key="1">
    <source>
        <dbReference type="ARBA" id="ARBA00022679"/>
    </source>
</evidence>
<dbReference type="SUPFAM" id="SSF81301">
    <property type="entry name" value="Nucleotidyltransferase"/>
    <property type="match status" value="1"/>
</dbReference>
<evidence type="ECO:0000313" key="5">
    <source>
        <dbReference type="Proteomes" id="UP000694408"/>
    </source>
</evidence>
<dbReference type="Ensembl" id="ENSJHYT00000002969.1">
    <property type="protein sequence ID" value="ENSJHYP00000002379.1"/>
    <property type="gene ID" value="ENSJHYG00000002012.1"/>
</dbReference>
<feature type="domain" description="DNA polymerase beta thumb" evidence="3">
    <location>
        <begin position="22"/>
        <end position="45"/>
    </location>
</feature>
<dbReference type="Pfam" id="PF14791">
    <property type="entry name" value="DNA_pol_B_thumb"/>
    <property type="match status" value="1"/>
</dbReference>
<dbReference type="Proteomes" id="UP000694408">
    <property type="component" value="Unplaced"/>
</dbReference>
<evidence type="ECO:0000259" key="3">
    <source>
        <dbReference type="Pfam" id="PF14791"/>
    </source>
</evidence>
<organism evidence="4 5">
    <name type="scientific">Junco hyemalis</name>
    <name type="common">Dark-eyed junco</name>
    <dbReference type="NCBI Taxonomy" id="40217"/>
    <lineage>
        <taxon>Eukaryota</taxon>
        <taxon>Metazoa</taxon>
        <taxon>Chordata</taxon>
        <taxon>Craniata</taxon>
        <taxon>Vertebrata</taxon>
        <taxon>Euteleostomi</taxon>
        <taxon>Archelosauria</taxon>
        <taxon>Archosauria</taxon>
        <taxon>Dinosauria</taxon>
        <taxon>Saurischia</taxon>
        <taxon>Theropoda</taxon>
        <taxon>Coelurosauria</taxon>
        <taxon>Aves</taxon>
        <taxon>Neognathae</taxon>
        <taxon>Neoaves</taxon>
        <taxon>Telluraves</taxon>
        <taxon>Australaves</taxon>
        <taxon>Passeriformes</taxon>
        <taxon>Passerellidae</taxon>
        <taxon>Junco</taxon>
    </lineage>
</organism>
<proteinExistence type="predicted"/>
<reference evidence="4" key="2">
    <citation type="submission" date="2025-09" db="UniProtKB">
        <authorList>
            <consortium name="Ensembl"/>
        </authorList>
    </citation>
    <scope>IDENTIFICATION</scope>
</reference>